<dbReference type="EMBL" id="CAJVPY010010716">
    <property type="protein sequence ID" value="CAG8721171.1"/>
    <property type="molecule type" value="Genomic_DNA"/>
</dbReference>
<dbReference type="Proteomes" id="UP000789405">
    <property type="component" value="Unassembled WGS sequence"/>
</dbReference>
<sequence>PLSPETQKEPDSNVQPPSNVTEIKFEDLPSSGELYKLSQNPTSDGTDNNSEFEQATVNSQLDSNKLPTESNQNPITRRTDESEPNVIDPDLPDPRKFLIDPKNPHVAPNTTTNSQRSIIQSSDATIVHIPQISRSLNSIHISGNTYSLDSSPIIYKHKKVIVHIAHGSKFFKICNDFVSCRYAYHSYIR</sequence>
<feature type="non-terminal residue" evidence="2">
    <location>
        <position position="1"/>
    </location>
</feature>
<feature type="compositionally biased region" description="Polar residues" evidence="1">
    <location>
        <begin position="37"/>
        <end position="76"/>
    </location>
</feature>
<dbReference type="OrthoDB" id="2425177at2759"/>
<name>A0A9N9I5E7_9GLOM</name>
<feature type="compositionally biased region" description="Basic and acidic residues" evidence="1">
    <location>
        <begin position="1"/>
        <end position="11"/>
    </location>
</feature>
<evidence type="ECO:0000313" key="3">
    <source>
        <dbReference type="Proteomes" id="UP000789405"/>
    </source>
</evidence>
<accession>A0A9N9I5E7</accession>
<comment type="caution">
    <text evidence="2">The sequence shown here is derived from an EMBL/GenBank/DDBJ whole genome shotgun (WGS) entry which is preliminary data.</text>
</comment>
<feature type="compositionally biased region" description="Polar residues" evidence="1">
    <location>
        <begin position="12"/>
        <end position="21"/>
    </location>
</feature>
<feature type="region of interest" description="Disordered" evidence="1">
    <location>
        <begin position="1"/>
        <end position="95"/>
    </location>
</feature>
<dbReference type="AlphaFoldDB" id="A0A9N9I5E7"/>
<evidence type="ECO:0000256" key="1">
    <source>
        <dbReference type="SAM" id="MobiDB-lite"/>
    </source>
</evidence>
<reference evidence="2" key="1">
    <citation type="submission" date="2021-06" db="EMBL/GenBank/DDBJ databases">
        <authorList>
            <person name="Kallberg Y."/>
            <person name="Tangrot J."/>
            <person name="Rosling A."/>
        </authorList>
    </citation>
    <scope>NUCLEOTIDE SEQUENCE</scope>
    <source>
        <strain evidence="2">MA453B</strain>
    </source>
</reference>
<evidence type="ECO:0000313" key="2">
    <source>
        <dbReference type="EMBL" id="CAG8721171.1"/>
    </source>
</evidence>
<organism evidence="2 3">
    <name type="scientific">Dentiscutata erythropus</name>
    <dbReference type="NCBI Taxonomy" id="1348616"/>
    <lineage>
        <taxon>Eukaryota</taxon>
        <taxon>Fungi</taxon>
        <taxon>Fungi incertae sedis</taxon>
        <taxon>Mucoromycota</taxon>
        <taxon>Glomeromycotina</taxon>
        <taxon>Glomeromycetes</taxon>
        <taxon>Diversisporales</taxon>
        <taxon>Gigasporaceae</taxon>
        <taxon>Dentiscutata</taxon>
    </lineage>
</organism>
<proteinExistence type="predicted"/>
<gene>
    <name evidence="2" type="ORF">DERYTH_LOCUS14332</name>
</gene>
<keyword evidence="3" id="KW-1185">Reference proteome</keyword>
<protein>
    <submittedName>
        <fullName evidence="2">11394_t:CDS:1</fullName>
    </submittedName>
</protein>